<name>Q01YU7_SOLUE</name>
<dbReference type="InterPro" id="IPR017896">
    <property type="entry name" value="4Fe4S_Fe-S-bd"/>
</dbReference>
<keyword evidence="4" id="KW-0677">Repeat</keyword>
<dbReference type="GO" id="GO:0030313">
    <property type="term" value="C:cell envelope"/>
    <property type="evidence" value="ECO:0007669"/>
    <property type="project" value="UniProtKB-SubCell"/>
</dbReference>
<dbReference type="OrthoDB" id="9810688at2"/>
<dbReference type="PANTHER" id="PTHR43545">
    <property type="entry name" value="FORMATE DEHYDROGENASE, NITRATE-INDUCIBLE, IRON-SULFUR SUBUNIT"/>
    <property type="match status" value="1"/>
</dbReference>
<dbReference type="STRING" id="234267.Acid_4204"/>
<evidence type="ECO:0000313" key="8">
    <source>
        <dbReference type="EMBL" id="ABJ85168.1"/>
    </source>
</evidence>
<dbReference type="HOGENOM" id="CLU_043374_0_0_0"/>
<dbReference type="CDD" id="cd10561">
    <property type="entry name" value="HybA_like"/>
    <property type="match status" value="1"/>
</dbReference>
<dbReference type="KEGG" id="sus:Acid_4204"/>
<dbReference type="AlphaFoldDB" id="Q01YU7"/>
<evidence type="ECO:0000256" key="2">
    <source>
        <dbReference type="ARBA" id="ARBA00022485"/>
    </source>
</evidence>
<evidence type="ECO:0000256" key="5">
    <source>
        <dbReference type="ARBA" id="ARBA00023004"/>
    </source>
</evidence>
<dbReference type="EMBL" id="CP000473">
    <property type="protein sequence ID" value="ABJ85168.1"/>
    <property type="molecule type" value="Genomic_DNA"/>
</dbReference>
<keyword evidence="6" id="KW-0411">Iron-sulfur</keyword>
<dbReference type="GO" id="GO:0046872">
    <property type="term" value="F:metal ion binding"/>
    <property type="evidence" value="ECO:0007669"/>
    <property type="project" value="UniProtKB-KW"/>
</dbReference>
<gene>
    <name evidence="8" type="ordered locus">Acid_4204</name>
</gene>
<evidence type="ECO:0000259" key="7">
    <source>
        <dbReference type="PROSITE" id="PS51379"/>
    </source>
</evidence>
<keyword evidence="5" id="KW-0408">Iron</keyword>
<feature type="domain" description="4Fe-4S ferredoxin-type" evidence="7">
    <location>
        <begin position="51"/>
        <end position="82"/>
    </location>
</feature>
<accession>Q01YU7</accession>
<dbReference type="GO" id="GO:0051539">
    <property type="term" value="F:4 iron, 4 sulfur cluster binding"/>
    <property type="evidence" value="ECO:0007669"/>
    <property type="project" value="UniProtKB-KW"/>
</dbReference>
<dbReference type="InParanoid" id="Q01YU7"/>
<proteinExistence type="predicted"/>
<dbReference type="PROSITE" id="PS51379">
    <property type="entry name" value="4FE4S_FER_2"/>
    <property type="match status" value="3"/>
</dbReference>
<evidence type="ECO:0000256" key="6">
    <source>
        <dbReference type="ARBA" id="ARBA00023014"/>
    </source>
</evidence>
<sequence precursor="true">MSKAILYDSTLCVGCKACEGACAERWGLPYNDKIAAEETISAHKLTTIETHGERFSRRLCMNCQQPACASVCPVGALQKTALGPVTYDADKCMGCRYCMQACPFQVPSYEWNQRLPKMRKCNMCYERQSQGKPTACVEACPVGATIGGERDALLAEARKRMAEKPGAYYDKVYGVQEAGGTSVLYLSAVPFEQIGLRTNIPNENLPETTWRVLELVPDIVSTGSVLLGGIWWITNRRAEVAKKEGRR</sequence>
<dbReference type="Pfam" id="PF13247">
    <property type="entry name" value="Fer4_11"/>
    <property type="match status" value="1"/>
</dbReference>
<dbReference type="SUPFAM" id="SSF54862">
    <property type="entry name" value="4Fe-4S ferredoxins"/>
    <property type="match status" value="1"/>
</dbReference>
<dbReference type="PROSITE" id="PS00198">
    <property type="entry name" value="4FE4S_FER_1"/>
    <property type="match status" value="1"/>
</dbReference>
<evidence type="ECO:0000256" key="3">
    <source>
        <dbReference type="ARBA" id="ARBA00022723"/>
    </source>
</evidence>
<dbReference type="PANTHER" id="PTHR43545:SF4">
    <property type="entry name" value="IRON-SULFUR PROTEIN"/>
    <property type="match status" value="1"/>
</dbReference>
<feature type="domain" description="4Fe-4S ferredoxin-type" evidence="7">
    <location>
        <begin position="3"/>
        <end position="33"/>
    </location>
</feature>
<comment type="subcellular location">
    <subcellularLocation>
        <location evidence="1">Cell envelope</location>
    </subcellularLocation>
</comment>
<dbReference type="InterPro" id="IPR017900">
    <property type="entry name" value="4Fe4S_Fe_S_CS"/>
</dbReference>
<dbReference type="InterPro" id="IPR051555">
    <property type="entry name" value="FDH_Electron_Transfer_Unit"/>
</dbReference>
<keyword evidence="3" id="KW-0479">Metal-binding</keyword>
<organism evidence="8">
    <name type="scientific">Solibacter usitatus (strain Ellin6076)</name>
    <dbReference type="NCBI Taxonomy" id="234267"/>
    <lineage>
        <taxon>Bacteria</taxon>
        <taxon>Pseudomonadati</taxon>
        <taxon>Acidobacteriota</taxon>
        <taxon>Terriglobia</taxon>
        <taxon>Bryobacterales</taxon>
        <taxon>Solibacteraceae</taxon>
        <taxon>Candidatus Solibacter</taxon>
    </lineage>
</organism>
<dbReference type="eggNOG" id="COG0437">
    <property type="taxonomic scope" value="Bacteria"/>
</dbReference>
<evidence type="ECO:0000256" key="4">
    <source>
        <dbReference type="ARBA" id="ARBA00022737"/>
    </source>
</evidence>
<evidence type="ECO:0000256" key="1">
    <source>
        <dbReference type="ARBA" id="ARBA00004196"/>
    </source>
</evidence>
<dbReference type="Gene3D" id="3.30.70.20">
    <property type="match status" value="2"/>
</dbReference>
<protein>
    <submittedName>
        <fullName evidence="8">4Fe-4S ferredoxin, iron-sulfur binding domain protein</fullName>
    </submittedName>
</protein>
<feature type="domain" description="4Fe-4S ferredoxin-type" evidence="7">
    <location>
        <begin position="83"/>
        <end position="112"/>
    </location>
</feature>
<keyword evidence="2" id="KW-0004">4Fe-4S</keyword>
<reference evidence="8" key="1">
    <citation type="submission" date="2006-10" db="EMBL/GenBank/DDBJ databases">
        <title>Complete sequence of Solibacter usitatus Ellin6076.</title>
        <authorList>
            <consortium name="US DOE Joint Genome Institute"/>
            <person name="Copeland A."/>
            <person name="Lucas S."/>
            <person name="Lapidus A."/>
            <person name="Barry K."/>
            <person name="Detter J.C."/>
            <person name="Glavina del Rio T."/>
            <person name="Hammon N."/>
            <person name="Israni S."/>
            <person name="Dalin E."/>
            <person name="Tice H."/>
            <person name="Pitluck S."/>
            <person name="Thompson L.S."/>
            <person name="Brettin T."/>
            <person name="Bruce D."/>
            <person name="Han C."/>
            <person name="Tapia R."/>
            <person name="Gilna P."/>
            <person name="Schmutz J."/>
            <person name="Larimer F."/>
            <person name="Land M."/>
            <person name="Hauser L."/>
            <person name="Kyrpides N."/>
            <person name="Mikhailova N."/>
            <person name="Janssen P.H."/>
            <person name="Kuske C.R."/>
            <person name="Richardson P."/>
        </authorList>
    </citation>
    <scope>NUCLEOTIDE SEQUENCE</scope>
    <source>
        <strain evidence="8">Ellin6076</strain>
    </source>
</reference>